<dbReference type="EMBL" id="QQNB01000001">
    <property type="protein sequence ID" value="RDE06176.1"/>
    <property type="molecule type" value="Genomic_DNA"/>
</dbReference>
<sequence>MIRSLLAALALAGAVPAQAACLTNAEAESLTLVAMPDLIRQTGAACAQRLPAGSLLRRSNTPFFQRYDAEANRAWPAAQAALAKLSDPAIEPLLQSQFARPLLSTMLVPMVLGTIDPADCGTIDRLATLLEPLPPRNTAGIVVTTLQYLKAEKAKAKRGAIVQDIPDLPLCAAQR</sequence>
<comment type="caution">
    <text evidence="2">The sequence shown here is derived from an EMBL/GenBank/DDBJ whole genome shotgun (WGS) entry which is preliminary data.</text>
</comment>
<dbReference type="RefSeq" id="WP_114685758.1">
    <property type="nucleotide sequence ID" value="NZ_QQNB01000001.1"/>
</dbReference>
<evidence type="ECO:0000313" key="2">
    <source>
        <dbReference type="EMBL" id="RDE06176.1"/>
    </source>
</evidence>
<dbReference type="Proteomes" id="UP000253918">
    <property type="component" value="Unassembled WGS sequence"/>
</dbReference>
<evidence type="ECO:0000256" key="1">
    <source>
        <dbReference type="SAM" id="SignalP"/>
    </source>
</evidence>
<reference evidence="2 3" key="1">
    <citation type="submission" date="2018-07" db="EMBL/GenBank/DDBJ databases">
        <title>a novel species of Sphingomonas isolated from the rhizosphere soil of Araceae plant.</title>
        <authorList>
            <person name="Zhiyong W."/>
            <person name="Qinglan Z."/>
            <person name="Zhiwei F."/>
            <person name="Ding X."/>
            <person name="Gejiao W."/>
            <person name="Shixue Z."/>
        </authorList>
    </citation>
    <scope>NUCLEOTIDE SEQUENCE [LARGE SCALE GENOMIC DNA]</scope>
    <source>
        <strain evidence="2 3">WZY 27</strain>
    </source>
</reference>
<gene>
    <name evidence="2" type="ORF">DVW87_00050</name>
</gene>
<protein>
    <submittedName>
        <fullName evidence="2">Uncharacterized protein</fullName>
    </submittedName>
</protein>
<dbReference type="OrthoDB" id="7594050at2"/>
<proteinExistence type="predicted"/>
<name>A0A369VUX0_9SPHN</name>
<accession>A0A369VUX0</accession>
<feature type="signal peptide" evidence="1">
    <location>
        <begin position="1"/>
        <end position="19"/>
    </location>
</feature>
<keyword evidence="3" id="KW-1185">Reference proteome</keyword>
<dbReference type="AlphaFoldDB" id="A0A369VUX0"/>
<evidence type="ECO:0000313" key="3">
    <source>
        <dbReference type="Proteomes" id="UP000253918"/>
    </source>
</evidence>
<feature type="chain" id="PRO_5016876087" evidence="1">
    <location>
        <begin position="20"/>
        <end position="175"/>
    </location>
</feature>
<organism evidence="2 3">
    <name type="scientific">Sphingomonas aracearum</name>
    <dbReference type="NCBI Taxonomy" id="2283317"/>
    <lineage>
        <taxon>Bacteria</taxon>
        <taxon>Pseudomonadati</taxon>
        <taxon>Pseudomonadota</taxon>
        <taxon>Alphaproteobacteria</taxon>
        <taxon>Sphingomonadales</taxon>
        <taxon>Sphingomonadaceae</taxon>
        <taxon>Sphingomonas</taxon>
    </lineage>
</organism>
<keyword evidence="1" id="KW-0732">Signal</keyword>